<accession>A0A8G1VWU1</accession>
<sequence length="66" mass="7638">MQWVLSLPVISGIKPVFSPIPICDLCDRPFSHRFIFPPLDRDSALMHEKMKYGVRSIRTIFKYSVG</sequence>
<dbReference type="VEuPathDB" id="FungiDB:BO72DRAFT_196537"/>
<dbReference type="GeneID" id="63856897"/>
<gene>
    <name evidence="1" type="ORF">BO72DRAFT_196537</name>
</gene>
<reference evidence="1 2" key="1">
    <citation type="submission" date="2018-02" db="EMBL/GenBank/DDBJ databases">
        <title>The genomes of Aspergillus section Nigri reveals drivers in fungal speciation.</title>
        <authorList>
            <consortium name="DOE Joint Genome Institute"/>
            <person name="Vesth T.C."/>
            <person name="Nybo J."/>
            <person name="Theobald S."/>
            <person name="Brandl J."/>
            <person name="Frisvad J.C."/>
            <person name="Nielsen K.F."/>
            <person name="Lyhne E.K."/>
            <person name="Kogle M.E."/>
            <person name="Kuo A."/>
            <person name="Riley R."/>
            <person name="Clum A."/>
            <person name="Nolan M."/>
            <person name="Lipzen A."/>
            <person name="Salamov A."/>
            <person name="Henrissat B."/>
            <person name="Wiebenga A."/>
            <person name="De vries R.P."/>
            <person name="Grigoriev I.V."/>
            <person name="Mortensen U.H."/>
            <person name="Andersen M.R."/>
            <person name="Baker S.E."/>
        </authorList>
    </citation>
    <scope>NUCLEOTIDE SEQUENCE [LARGE SCALE GENOMIC DNA]</scope>
    <source>
        <strain evidence="1 2">CBS 313.89</strain>
    </source>
</reference>
<name>A0A8G1VWU1_9EURO</name>
<organism evidence="1 2">
    <name type="scientific">Aspergillus fijiensis CBS 313.89</name>
    <dbReference type="NCBI Taxonomy" id="1448319"/>
    <lineage>
        <taxon>Eukaryota</taxon>
        <taxon>Fungi</taxon>
        <taxon>Dikarya</taxon>
        <taxon>Ascomycota</taxon>
        <taxon>Pezizomycotina</taxon>
        <taxon>Eurotiomycetes</taxon>
        <taxon>Eurotiomycetidae</taxon>
        <taxon>Eurotiales</taxon>
        <taxon>Aspergillaceae</taxon>
        <taxon>Aspergillus</taxon>
    </lineage>
</organism>
<evidence type="ECO:0000313" key="2">
    <source>
        <dbReference type="Proteomes" id="UP000249789"/>
    </source>
</evidence>
<dbReference type="EMBL" id="KZ824666">
    <property type="protein sequence ID" value="RAK74628.1"/>
    <property type="molecule type" value="Genomic_DNA"/>
</dbReference>
<keyword evidence="2" id="KW-1185">Reference proteome</keyword>
<evidence type="ECO:0000313" key="1">
    <source>
        <dbReference type="EMBL" id="RAK74628.1"/>
    </source>
</evidence>
<dbReference type="Proteomes" id="UP000249789">
    <property type="component" value="Unassembled WGS sequence"/>
</dbReference>
<dbReference type="AlphaFoldDB" id="A0A8G1VWU1"/>
<dbReference type="RefSeq" id="XP_040798638.1">
    <property type="nucleotide sequence ID" value="XM_040939564.1"/>
</dbReference>
<protein>
    <submittedName>
        <fullName evidence="1">Uncharacterized protein</fullName>
    </submittedName>
</protein>
<proteinExistence type="predicted"/>